<feature type="region of interest" description="Disordered" evidence="1">
    <location>
        <begin position="117"/>
        <end position="173"/>
    </location>
</feature>
<evidence type="ECO:0000313" key="3">
    <source>
        <dbReference type="Proteomes" id="UP001161017"/>
    </source>
</evidence>
<dbReference type="Proteomes" id="UP001161017">
    <property type="component" value="Unassembled WGS sequence"/>
</dbReference>
<feature type="compositionally biased region" description="Polar residues" evidence="1">
    <location>
        <begin position="1"/>
        <end position="10"/>
    </location>
</feature>
<gene>
    <name evidence="2" type="ORF">OHK93_003197</name>
</gene>
<reference evidence="2" key="1">
    <citation type="journal article" date="2023" name="Genome Biol. Evol.">
        <title>First Whole Genome Sequence and Flow Cytometry Genome Size Data for the Lichen-Forming Fungus Ramalina farinacea (Ascomycota).</title>
        <authorList>
            <person name="Llewellyn T."/>
            <person name="Mian S."/>
            <person name="Hill R."/>
            <person name="Leitch I.J."/>
            <person name="Gaya E."/>
        </authorList>
    </citation>
    <scope>NUCLEOTIDE SEQUENCE</scope>
    <source>
        <strain evidence="2">LIQ254RAFAR</strain>
    </source>
</reference>
<organism evidence="2 3">
    <name type="scientific">Ramalina farinacea</name>
    <dbReference type="NCBI Taxonomy" id="258253"/>
    <lineage>
        <taxon>Eukaryota</taxon>
        <taxon>Fungi</taxon>
        <taxon>Dikarya</taxon>
        <taxon>Ascomycota</taxon>
        <taxon>Pezizomycotina</taxon>
        <taxon>Lecanoromycetes</taxon>
        <taxon>OSLEUM clade</taxon>
        <taxon>Lecanoromycetidae</taxon>
        <taxon>Lecanorales</taxon>
        <taxon>Lecanorineae</taxon>
        <taxon>Ramalinaceae</taxon>
        <taxon>Ramalina</taxon>
    </lineage>
</organism>
<feature type="compositionally biased region" description="Polar residues" evidence="1">
    <location>
        <begin position="246"/>
        <end position="256"/>
    </location>
</feature>
<feature type="compositionally biased region" description="Low complexity" evidence="1">
    <location>
        <begin position="117"/>
        <end position="131"/>
    </location>
</feature>
<keyword evidence="3" id="KW-1185">Reference proteome</keyword>
<evidence type="ECO:0000256" key="1">
    <source>
        <dbReference type="SAM" id="MobiDB-lite"/>
    </source>
</evidence>
<evidence type="ECO:0000313" key="2">
    <source>
        <dbReference type="EMBL" id="MDI1491986.1"/>
    </source>
</evidence>
<proteinExistence type="predicted"/>
<feature type="region of interest" description="Disordered" evidence="1">
    <location>
        <begin position="1"/>
        <end position="82"/>
    </location>
</feature>
<dbReference type="EMBL" id="JAPUFD010000016">
    <property type="protein sequence ID" value="MDI1491986.1"/>
    <property type="molecule type" value="Genomic_DNA"/>
</dbReference>
<accession>A0AA43TUG8</accession>
<feature type="region of interest" description="Disordered" evidence="1">
    <location>
        <begin position="233"/>
        <end position="256"/>
    </location>
</feature>
<protein>
    <submittedName>
        <fullName evidence="2">Uncharacterized protein</fullName>
    </submittedName>
</protein>
<sequence>MAGANATPSAPFNHLRSPRFIENGDPLSDDERLLYGPMISNEAEPQSPEVLKKSPSDQALSPFRWGSSHRKTGRSKTGLSITVPCPSVVGKIQKQAQDSASVPGPIFRDKSIFYTYSSSSSGGNKTGSSFGAIGDHTNPNSTRLDSPADMSIPRNSARPRLEGAYQPDKVGEESTLQQLVENSQPDFQMYDILIVRETGPLSQPGAARIVNASEFSPVLHRRRSLNDLVERLSSNQPSDFEHWSESEQQSDASLRE</sequence>
<dbReference type="AlphaFoldDB" id="A0AA43TUG8"/>
<comment type="caution">
    <text evidence="2">The sequence shown here is derived from an EMBL/GenBank/DDBJ whole genome shotgun (WGS) entry which is preliminary data.</text>
</comment>
<name>A0AA43TUG8_9LECA</name>